<keyword evidence="4 7" id="KW-0812">Transmembrane</keyword>
<name>A0A9E8SBE7_9MICO</name>
<dbReference type="InterPro" id="IPR000515">
    <property type="entry name" value="MetI-like"/>
</dbReference>
<dbReference type="Proteomes" id="UP001164706">
    <property type="component" value="Chromosome"/>
</dbReference>
<dbReference type="PROSITE" id="PS50928">
    <property type="entry name" value="ABC_TM1"/>
    <property type="match status" value="1"/>
</dbReference>
<dbReference type="PANTHER" id="PTHR30614">
    <property type="entry name" value="MEMBRANE COMPONENT OF AMINO ACID ABC TRANSPORTER"/>
    <property type="match status" value="1"/>
</dbReference>
<evidence type="ECO:0000313" key="11">
    <source>
        <dbReference type="Proteomes" id="UP001164706"/>
    </source>
</evidence>
<keyword evidence="6 7" id="KW-0472">Membrane</keyword>
<evidence type="ECO:0000313" key="10">
    <source>
        <dbReference type="EMBL" id="WAB81502.1"/>
    </source>
</evidence>
<keyword evidence="3" id="KW-1003">Cell membrane</keyword>
<evidence type="ECO:0000256" key="4">
    <source>
        <dbReference type="ARBA" id="ARBA00022692"/>
    </source>
</evidence>
<evidence type="ECO:0000256" key="2">
    <source>
        <dbReference type="ARBA" id="ARBA00022448"/>
    </source>
</evidence>
<feature type="region of interest" description="Disordered" evidence="8">
    <location>
        <begin position="284"/>
        <end position="306"/>
    </location>
</feature>
<proteinExistence type="inferred from homology"/>
<dbReference type="KEGG" id="mdb:OVN18_00290"/>
<protein>
    <submittedName>
        <fullName evidence="10">Amino acid ABC transporter permease</fullName>
    </submittedName>
</protein>
<accession>A0A9E8SBE7</accession>
<evidence type="ECO:0000256" key="5">
    <source>
        <dbReference type="ARBA" id="ARBA00022989"/>
    </source>
</evidence>
<gene>
    <name evidence="10" type="ORF">OVN18_00290</name>
</gene>
<feature type="domain" description="ABC transmembrane type-1" evidence="9">
    <location>
        <begin position="66"/>
        <end position="252"/>
    </location>
</feature>
<feature type="compositionally biased region" description="Basic and acidic residues" evidence="8">
    <location>
        <begin position="290"/>
        <end position="306"/>
    </location>
</feature>
<dbReference type="PANTHER" id="PTHR30614:SF21">
    <property type="entry name" value="AMINO ACID ABC TRANSPORTER PERMEASE"/>
    <property type="match status" value="1"/>
</dbReference>
<feature type="transmembrane region" description="Helical" evidence="7">
    <location>
        <begin position="18"/>
        <end position="37"/>
    </location>
</feature>
<dbReference type="CDD" id="cd06261">
    <property type="entry name" value="TM_PBP2"/>
    <property type="match status" value="1"/>
</dbReference>
<dbReference type="EMBL" id="CP113089">
    <property type="protein sequence ID" value="WAB81502.1"/>
    <property type="molecule type" value="Genomic_DNA"/>
</dbReference>
<dbReference type="GO" id="GO:0006865">
    <property type="term" value="P:amino acid transport"/>
    <property type="evidence" value="ECO:0007669"/>
    <property type="project" value="TreeGrafter"/>
</dbReference>
<evidence type="ECO:0000256" key="6">
    <source>
        <dbReference type="ARBA" id="ARBA00023136"/>
    </source>
</evidence>
<dbReference type="Gene3D" id="1.10.3720.10">
    <property type="entry name" value="MetI-like"/>
    <property type="match status" value="1"/>
</dbReference>
<keyword evidence="5 7" id="KW-1133">Transmembrane helix</keyword>
<dbReference type="InterPro" id="IPR035906">
    <property type="entry name" value="MetI-like_sf"/>
</dbReference>
<feature type="transmembrane region" description="Helical" evidence="7">
    <location>
        <begin position="57"/>
        <end position="90"/>
    </location>
</feature>
<evidence type="ECO:0000256" key="1">
    <source>
        <dbReference type="ARBA" id="ARBA00004651"/>
    </source>
</evidence>
<dbReference type="AlphaFoldDB" id="A0A9E8SBE7"/>
<evidence type="ECO:0000256" key="7">
    <source>
        <dbReference type="RuleBase" id="RU363032"/>
    </source>
</evidence>
<reference evidence="10" key="1">
    <citation type="submission" date="2022-11" db="EMBL/GenBank/DDBJ databases">
        <title>Description of Microcella daejonensis nov. sp, isolated from riverside soil.</title>
        <authorList>
            <person name="Molina K.M."/>
            <person name="Kim S.B."/>
        </authorList>
    </citation>
    <scope>NUCLEOTIDE SEQUENCE</scope>
    <source>
        <strain evidence="10">MMS21-STM12</strain>
    </source>
</reference>
<feature type="transmembrane region" description="Helical" evidence="7">
    <location>
        <begin position="111"/>
        <end position="133"/>
    </location>
</feature>
<evidence type="ECO:0000259" key="9">
    <source>
        <dbReference type="PROSITE" id="PS50928"/>
    </source>
</evidence>
<dbReference type="Pfam" id="PF00528">
    <property type="entry name" value="BPD_transp_1"/>
    <property type="match status" value="1"/>
</dbReference>
<evidence type="ECO:0000256" key="3">
    <source>
        <dbReference type="ARBA" id="ARBA00022475"/>
    </source>
</evidence>
<sequence>MTSVLYDVPGPKARRRSIIASIVTGLVLAAGLAWVLVTLAGEGLFDYDRWDIFQDPLVWTALGGALLVTLQVAAIASVLAILLGSVFAVLRLSKLAIVRIPTTVVLEFFRGMPVLLMMFFIFILFAVDAYWAVVLGLGLYNGAIIGEALRSGIVALPRGQREAGLALGLTPLKARLLIEFPQAFRAMTPIIVAQLVVLLKDSSLGYIVGLAELVRRQRTLGEFYGFSQYGFSFFVITLGAFLVVNLTLSYIARRLASRTPGGRATRRAARTAIGENADTTVLRVQNAGQRSRDRTKSDRSGEASVD</sequence>
<dbReference type="GO" id="GO:0022857">
    <property type="term" value="F:transmembrane transporter activity"/>
    <property type="evidence" value="ECO:0007669"/>
    <property type="project" value="InterPro"/>
</dbReference>
<dbReference type="SUPFAM" id="SSF161098">
    <property type="entry name" value="MetI-like"/>
    <property type="match status" value="1"/>
</dbReference>
<dbReference type="InterPro" id="IPR010065">
    <property type="entry name" value="AA_ABC_transptr_permease_3TM"/>
</dbReference>
<organism evidence="10 11">
    <name type="scientific">Microcella daejeonensis</name>
    <dbReference type="NCBI Taxonomy" id="2994971"/>
    <lineage>
        <taxon>Bacteria</taxon>
        <taxon>Bacillati</taxon>
        <taxon>Actinomycetota</taxon>
        <taxon>Actinomycetes</taxon>
        <taxon>Micrococcales</taxon>
        <taxon>Microbacteriaceae</taxon>
        <taxon>Microcella</taxon>
    </lineage>
</organism>
<keyword evidence="11" id="KW-1185">Reference proteome</keyword>
<dbReference type="NCBIfam" id="TIGR01726">
    <property type="entry name" value="HEQRo_perm_3TM"/>
    <property type="match status" value="1"/>
</dbReference>
<evidence type="ECO:0000256" key="8">
    <source>
        <dbReference type="SAM" id="MobiDB-lite"/>
    </source>
</evidence>
<dbReference type="InterPro" id="IPR043429">
    <property type="entry name" value="ArtM/GltK/GlnP/TcyL/YhdX-like"/>
</dbReference>
<keyword evidence="2 7" id="KW-0813">Transport</keyword>
<comment type="similarity">
    <text evidence="7">Belongs to the binding-protein-dependent transport system permease family.</text>
</comment>
<dbReference type="RefSeq" id="WP_267781263.1">
    <property type="nucleotide sequence ID" value="NZ_CP113089.1"/>
</dbReference>
<feature type="transmembrane region" description="Helical" evidence="7">
    <location>
        <begin position="229"/>
        <end position="248"/>
    </location>
</feature>
<comment type="subcellular location">
    <subcellularLocation>
        <location evidence="1 7">Cell membrane</location>
        <topology evidence="1 7">Multi-pass membrane protein</topology>
    </subcellularLocation>
</comment>
<dbReference type="GO" id="GO:0043190">
    <property type="term" value="C:ATP-binding cassette (ABC) transporter complex"/>
    <property type="evidence" value="ECO:0007669"/>
    <property type="project" value="InterPro"/>
</dbReference>